<keyword evidence="1" id="KW-1133">Transmembrane helix</keyword>
<proteinExistence type="predicted"/>
<evidence type="ECO:0000256" key="1">
    <source>
        <dbReference type="SAM" id="Phobius"/>
    </source>
</evidence>
<accession>A0A8D8A1G1</accession>
<protein>
    <submittedName>
        <fullName evidence="2">(northern house mosquito) hypothetical protein</fullName>
    </submittedName>
</protein>
<dbReference type="EMBL" id="HBUE01007035">
    <property type="protein sequence ID" value="CAG6446511.1"/>
    <property type="molecule type" value="Transcribed_RNA"/>
</dbReference>
<keyword evidence="1" id="KW-0472">Membrane</keyword>
<dbReference type="AlphaFoldDB" id="A0A8D8A1G1"/>
<organism evidence="2">
    <name type="scientific">Culex pipiens</name>
    <name type="common">House mosquito</name>
    <dbReference type="NCBI Taxonomy" id="7175"/>
    <lineage>
        <taxon>Eukaryota</taxon>
        <taxon>Metazoa</taxon>
        <taxon>Ecdysozoa</taxon>
        <taxon>Arthropoda</taxon>
        <taxon>Hexapoda</taxon>
        <taxon>Insecta</taxon>
        <taxon>Pterygota</taxon>
        <taxon>Neoptera</taxon>
        <taxon>Endopterygota</taxon>
        <taxon>Diptera</taxon>
        <taxon>Nematocera</taxon>
        <taxon>Culicoidea</taxon>
        <taxon>Culicidae</taxon>
        <taxon>Culicinae</taxon>
        <taxon>Culicini</taxon>
        <taxon>Culex</taxon>
        <taxon>Culex</taxon>
    </lineage>
</organism>
<evidence type="ECO:0000313" key="2">
    <source>
        <dbReference type="EMBL" id="CAG6446511.1"/>
    </source>
</evidence>
<sequence length="106" mass="12419">MRRFETVNVRGWCTVCVCGEFYSAGSNLNLVASTCFLFLILFLSKRAHVAREVLLHWLRKLHGFLVTFFVGCLFLRVHLKHGIFFVIIFVFRFLFNLNFAADLHVF</sequence>
<feature type="transmembrane region" description="Helical" evidence="1">
    <location>
        <begin position="83"/>
        <end position="101"/>
    </location>
</feature>
<reference evidence="2" key="1">
    <citation type="submission" date="2021-05" db="EMBL/GenBank/DDBJ databases">
        <authorList>
            <person name="Alioto T."/>
            <person name="Alioto T."/>
            <person name="Gomez Garrido J."/>
        </authorList>
    </citation>
    <scope>NUCLEOTIDE SEQUENCE</scope>
</reference>
<name>A0A8D8A1G1_CULPI</name>
<keyword evidence="1" id="KW-0812">Transmembrane</keyword>
<feature type="transmembrane region" description="Helical" evidence="1">
    <location>
        <begin position="57"/>
        <end position="77"/>
    </location>
</feature>
<feature type="transmembrane region" description="Helical" evidence="1">
    <location>
        <begin position="28"/>
        <end position="45"/>
    </location>
</feature>